<keyword evidence="2" id="KW-1185">Reference proteome</keyword>
<sequence>MSSTDAVLRVERGRATPEELAAVTVVLVSLLAAQGPDTDSEQTPEFPLWSPERALEAYRSPYNWQ</sequence>
<protein>
    <submittedName>
        <fullName evidence="1">Homolog of SimX2-like protein</fullName>
    </submittedName>
</protein>
<dbReference type="AlphaFoldDB" id="A0A0K8PKN7"/>
<dbReference type="Proteomes" id="UP000053859">
    <property type="component" value="Unassembled WGS sequence"/>
</dbReference>
<accession>A0A0K8PKN7</accession>
<reference evidence="1" key="1">
    <citation type="journal article" date="2015" name="Genome Announc.">
        <title>Draft Genome Sequence of Thiostrepton-Producing Streptomyces azureus ATCC 14921.</title>
        <authorList>
            <person name="Sakihara K."/>
            <person name="Maeda J."/>
            <person name="Tashiro K."/>
            <person name="Fujino Y."/>
            <person name="Kuhara S."/>
            <person name="Ohshima T."/>
            <person name="Ogata S."/>
            <person name="Doi K."/>
        </authorList>
    </citation>
    <scope>NUCLEOTIDE SEQUENCE [LARGE SCALE GENOMIC DNA]</scope>
    <source>
        <strain evidence="1">ATCC14921</strain>
    </source>
</reference>
<dbReference type="PATRIC" id="fig|146537.3.peg.2852"/>
<dbReference type="OrthoDB" id="4251024at2"/>
<gene>
    <name evidence="1" type="ORF">SAZU_2706</name>
</gene>
<dbReference type="GO" id="GO:0004658">
    <property type="term" value="F:propionyl-CoA carboxylase activity"/>
    <property type="evidence" value="ECO:0007669"/>
    <property type="project" value="InterPro"/>
</dbReference>
<dbReference type="EMBL" id="DF968245">
    <property type="protein sequence ID" value="GAP47969.1"/>
    <property type="molecule type" value="Genomic_DNA"/>
</dbReference>
<proteinExistence type="predicted"/>
<evidence type="ECO:0000313" key="2">
    <source>
        <dbReference type="Proteomes" id="UP000053859"/>
    </source>
</evidence>
<organism evidence="1 2">
    <name type="scientific">Streptomyces azureus</name>
    <dbReference type="NCBI Taxonomy" id="146537"/>
    <lineage>
        <taxon>Bacteria</taxon>
        <taxon>Bacillati</taxon>
        <taxon>Actinomycetota</taxon>
        <taxon>Actinomycetes</taxon>
        <taxon>Kitasatosporales</taxon>
        <taxon>Streptomycetaceae</taxon>
        <taxon>Streptomyces</taxon>
    </lineage>
</organism>
<name>A0A0K8PKN7_STRAJ</name>
<dbReference type="InterPro" id="IPR032716">
    <property type="entry name" value="ACC_epsilon"/>
</dbReference>
<dbReference type="GO" id="GO:0003989">
    <property type="term" value="F:acetyl-CoA carboxylase activity"/>
    <property type="evidence" value="ECO:0007669"/>
    <property type="project" value="InterPro"/>
</dbReference>
<dbReference type="RefSeq" id="WP_059417172.1">
    <property type="nucleotide sequence ID" value="NZ_DF968245.1"/>
</dbReference>
<evidence type="ECO:0000313" key="1">
    <source>
        <dbReference type="EMBL" id="GAP47969.1"/>
    </source>
</evidence>
<dbReference type="Pfam" id="PF13822">
    <property type="entry name" value="ACC_epsilon"/>
    <property type="match status" value="1"/>
</dbReference>